<name>A0ABV7HGY9_9GAMM</name>
<comment type="caution">
    <text evidence="1">The sequence shown here is derived from an EMBL/GenBank/DDBJ whole genome shotgun (WGS) entry which is preliminary data.</text>
</comment>
<protein>
    <submittedName>
        <fullName evidence="1">Uncharacterized protein</fullName>
    </submittedName>
</protein>
<evidence type="ECO:0000313" key="1">
    <source>
        <dbReference type="EMBL" id="MFC3150612.1"/>
    </source>
</evidence>
<gene>
    <name evidence="1" type="ORF">ACFOEK_06220</name>
</gene>
<dbReference type="Proteomes" id="UP001595476">
    <property type="component" value="Unassembled WGS sequence"/>
</dbReference>
<proteinExistence type="predicted"/>
<organism evidence="1 2">
    <name type="scientific">Litoribrevibacter euphylliae</name>
    <dbReference type="NCBI Taxonomy" id="1834034"/>
    <lineage>
        <taxon>Bacteria</taxon>
        <taxon>Pseudomonadati</taxon>
        <taxon>Pseudomonadota</taxon>
        <taxon>Gammaproteobacteria</taxon>
        <taxon>Oceanospirillales</taxon>
        <taxon>Oceanospirillaceae</taxon>
        <taxon>Litoribrevibacter</taxon>
    </lineage>
</organism>
<evidence type="ECO:0000313" key="2">
    <source>
        <dbReference type="Proteomes" id="UP001595476"/>
    </source>
</evidence>
<dbReference type="EMBL" id="JBHRSZ010000002">
    <property type="protein sequence ID" value="MFC3150612.1"/>
    <property type="molecule type" value="Genomic_DNA"/>
</dbReference>
<keyword evidence="2" id="KW-1185">Reference proteome</keyword>
<reference evidence="2" key="1">
    <citation type="journal article" date="2019" name="Int. J. Syst. Evol. Microbiol.">
        <title>The Global Catalogue of Microorganisms (GCM) 10K type strain sequencing project: providing services to taxonomists for standard genome sequencing and annotation.</title>
        <authorList>
            <consortium name="The Broad Institute Genomics Platform"/>
            <consortium name="The Broad Institute Genome Sequencing Center for Infectious Disease"/>
            <person name="Wu L."/>
            <person name="Ma J."/>
        </authorList>
    </citation>
    <scope>NUCLEOTIDE SEQUENCE [LARGE SCALE GENOMIC DNA]</scope>
    <source>
        <strain evidence="2">KCTC 52438</strain>
    </source>
</reference>
<accession>A0ABV7HGY9</accession>
<dbReference type="RefSeq" id="WP_386717724.1">
    <property type="nucleotide sequence ID" value="NZ_JBHRSZ010000002.1"/>
</dbReference>
<sequence>MNETELIQELERNNWNLTNVISETLAYEPVTTDRNEVVCKNSHLRFKLLEKIWSTEGDVKYRSINRFILQQEILHTKGGCWGFPGAMSWAVENLYSIGHPEDLILLYEAKYINWDTEMGVLSQYFLGGDTQEAINYLKNKGTKEALEVADFIDGM</sequence>